<dbReference type="InterPro" id="IPR036631">
    <property type="entry name" value="MGMT_N_sf"/>
</dbReference>
<comment type="catalytic activity">
    <reaction evidence="7 8">
        <text>a 6-O-methyl-2'-deoxyguanosine in DNA + L-cysteinyl-[protein] = S-methyl-L-cysteinyl-[protein] + a 2'-deoxyguanosine in DNA</text>
        <dbReference type="Rhea" id="RHEA:24000"/>
        <dbReference type="Rhea" id="RHEA-COMP:10131"/>
        <dbReference type="Rhea" id="RHEA-COMP:10132"/>
        <dbReference type="Rhea" id="RHEA-COMP:11367"/>
        <dbReference type="Rhea" id="RHEA-COMP:11368"/>
        <dbReference type="ChEBI" id="CHEBI:29950"/>
        <dbReference type="ChEBI" id="CHEBI:82612"/>
        <dbReference type="ChEBI" id="CHEBI:85445"/>
        <dbReference type="ChEBI" id="CHEBI:85448"/>
        <dbReference type="EC" id="2.1.1.63"/>
    </reaction>
</comment>
<dbReference type="PROSITE" id="PS00374">
    <property type="entry name" value="MGMT"/>
    <property type="match status" value="1"/>
</dbReference>
<keyword evidence="2 8" id="KW-0963">Cytoplasm</keyword>
<dbReference type="Proteomes" id="UP001304769">
    <property type="component" value="Unassembled WGS sequence"/>
</dbReference>
<keyword evidence="5 8" id="KW-0227">DNA damage</keyword>
<evidence type="ECO:0000259" key="9">
    <source>
        <dbReference type="Pfam" id="PF01035"/>
    </source>
</evidence>
<evidence type="ECO:0000256" key="2">
    <source>
        <dbReference type="ARBA" id="ARBA00022490"/>
    </source>
</evidence>
<evidence type="ECO:0000256" key="1">
    <source>
        <dbReference type="ARBA" id="ARBA00001286"/>
    </source>
</evidence>
<dbReference type="InterPro" id="IPR036217">
    <property type="entry name" value="MethylDNA_cys_MeTrfase_DNAb"/>
</dbReference>
<comment type="caution">
    <text evidence="11">The sequence shown here is derived from an EMBL/GenBank/DDBJ whole genome shotgun (WGS) entry which is preliminary data.</text>
</comment>
<evidence type="ECO:0000313" key="12">
    <source>
        <dbReference type="Proteomes" id="UP001304769"/>
    </source>
</evidence>
<dbReference type="Gene3D" id="3.30.160.70">
    <property type="entry name" value="Methylated DNA-protein cysteine methyltransferase domain"/>
    <property type="match status" value="1"/>
</dbReference>
<evidence type="ECO:0000256" key="7">
    <source>
        <dbReference type="ARBA" id="ARBA00049348"/>
    </source>
</evidence>
<reference evidence="11 12" key="1">
    <citation type="submission" date="2023-12" db="EMBL/GenBank/DDBJ databases">
        <title>Sinomonas terricola sp. nov, isolated from litchi orchard soil in Guangdong, PR China.</title>
        <authorList>
            <person name="Jiaxin W."/>
            <person name="Yang Z."/>
            <person name="Honghui Z."/>
        </authorList>
    </citation>
    <scope>NUCLEOTIDE SEQUENCE [LARGE SCALE GENOMIC DNA]</scope>
    <source>
        <strain evidence="11 12">JGH33</strain>
    </source>
</reference>
<accession>A0ABU5T9U1</accession>
<evidence type="ECO:0000259" key="10">
    <source>
        <dbReference type="Pfam" id="PF02870"/>
    </source>
</evidence>
<feature type="domain" description="Methylguanine DNA methyltransferase ribonuclease-like" evidence="10">
    <location>
        <begin position="1"/>
        <end position="74"/>
    </location>
</feature>
<dbReference type="InterPro" id="IPR036388">
    <property type="entry name" value="WH-like_DNA-bd_sf"/>
</dbReference>
<dbReference type="InterPro" id="IPR008332">
    <property type="entry name" value="MethylG_MeTrfase_N"/>
</dbReference>
<evidence type="ECO:0000256" key="5">
    <source>
        <dbReference type="ARBA" id="ARBA00022763"/>
    </source>
</evidence>
<gene>
    <name evidence="11" type="ORF">SPF06_16590</name>
</gene>
<feature type="active site" description="Nucleophile; methyl group acceptor" evidence="8">
    <location>
        <position position="131"/>
    </location>
</feature>
<dbReference type="PANTHER" id="PTHR10815">
    <property type="entry name" value="METHYLATED-DNA--PROTEIN-CYSTEINE METHYLTRANSFERASE"/>
    <property type="match status" value="1"/>
</dbReference>
<keyword evidence="3 8" id="KW-0489">Methyltransferase</keyword>
<evidence type="ECO:0000256" key="6">
    <source>
        <dbReference type="ARBA" id="ARBA00023204"/>
    </source>
</evidence>
<comment type="subcellular location">
    <subcellularLocation>
        <location evidence="8">Cytoplasm</location>
    </subcellularLocation>
</comment>
<evidence type="ECO:0000313" key="11">
    <source>
        <dbReference type="EMBL" id="MEA5456353.1"/>
    </source>
</evidence>
<protein>
    <recommendedName>
        <fullName evidence="8">Methylated-DNA--protein-cysteine methyltransferase</fullName>
        <ecNumber evidence="8">2.1.1.63</ecNumber>
    </recommendedName>
    <alternativeName>
        <fullName evidence="8">6-O-methylguanine-DNA methyltransferase</fullName>
        <shortName evidence="8">MGMT</shortName>
    </alternativeName>
    <alternativeName>
        <fullName evidence="8">O-6-methylguanine-DNA-alkyltransferase</fullName>
    </alternativeName>
</protein>
<keyword evidence="12" id="KW-1185">Reference proteome</keyword>
<evidence type="ECO:0000256" key="3">
    <source>
        <dbReference type="ARBA" id="ARBA00022603"/>
    </source>
</evidence>
<comment type="catalytic activity">
    <reaction evidence="1 8">
        <text>a 4-O-methyl-thymidine in DNA + L-cysteinyl-[protein] = a thymidine in DNA + S-methyl-L-cysteinyl-[protein]</text>
        <dbReference type="Rhea" id="RHEA:53428"/>
        <dbReference type="Rhea" id="RHEA-COMP:10131"/>
        <dbReference type="Rhea" id="RHEA-COMP:10132"/>
        <dbReference type="Rhea" id="RHEA-COMP:13555"/>
        <dbReference type="Rhea" id="RHEA-COMP:13556"/>
        <dbReference type="ChEBI" id="CHEBI:29950"/>
        <dbReference type="ChEBI" id="CHEBI:82612"/>
        <dbReference type="ChEBI" id="CHEBI:137386"/>
        <dbReference type="ChEBI" id="CHEBI:137387"/>
        <dbReference type="EC" id="2.1.1.63"/>
    </reaction>
</comment>
<dbReference type="InterPro" id="IPR023546">
    <property type="entry name" value="MGMT"/>
</dbReference>
<comment type="similarity">
    <text evidence="8">Belongs to the MGMT family.</text>
</comment>
<dbReference type="PANTHER" id="PTHR10815:SF5">
    <property type="entry name" value="METHYLATED-DNA--PROTEIN-CYSTEINE METHYLTRANSFERASE"/>
    <property type="match status" value="1"/>
</dbReference>
<dbReference type="SUPFAM" id="SSF53155">
    <property type="entry name" value="Methylated DNA-protein cysteine methyltransferase domain"/>
    <property type="match status" value="1"/>
</dbReference>
<evidence type="ECO:0000256" key="8">
    <source>
        <dbReference type="HAMAP-Rule" id="MF_00772"/>
    </source>
</evidence>
<keyword evidence="4 8" id="KW-0808">Transferase</keyword>
<sequence>MRYTEAETVLGPLTLVAEAEALTAIYFPGHWTLPQGASFGERIGSPSQDPLFDDAARQLREYLAGERRGFELTTAPRGNDFQLAVWAMLRDIPYGQTTTYGALAVQLGRPGLAQTVGQAVGHNPLSIVIPCHRVVGSDGSLTGYAGGLERKRFLLELEEPPEAKEARLF</sequence>
<dbReference type="InterPro" id="IPR014048">
    <property type="entry name" value="MethylDNA_cys_MeTrfase_DNA-bd"/>
</dbReference>
<dbReference type="HAMAP" id="MF_00772">
    <property type="entry name" value="OGT"/>
    <property type="match status" value="1"/>
</dbReference>
<dbReference type="GO" id="GO:0032259">
    <property type="term" value="P:methylation"/>
    <property type="evidence" value="ECO:0007669"/>
    <property type="project" value="UniProtKB-KW"/>
</dbReference>
<dbReference type="Gene3D" id="1.10.10.10">
    <property type="entry name" value="Winged helix-like DNA-binding domain superfamily/Winged helix DNA-binding domain"/>
    <property type="match status" value="1"/>
</dbReference>
<dbReference type="GO" id="GO:0003908">
    <property type="term" value="F:methylated-DNA-[protein]-cysteine S-methyltransferase activity"/>
    <property type="evidence" value="ECO:0007669"/>
    <property type="project" value="UniProtKB-EC"/>
</dbReference>
<dbReference type="CDD" id="cd06445">
    <property type="entry name" value="ATase"/>
    <property type="match status" value="1"/>
</dbReference>
<dbReference type="RefSeq" id="WP_323280246.1">
    <property type="nucleotide sequence ID" value="NZ_JAYGGQ010000014.1"/>
</dbReference>
<dbReference type="Pfam" id="PF02870">
    <property type="entry name" value="Methyltransf_1N"/>
    <property type="match status" value="1"/>
</dbReference>
<dbReference type="Pfam" id="PF01035">
    <property type="entry name" value="DNA_binding_1"/>
    <property type="match status" value="1"/>
</dbReference>
<keyword evidence="6 8" id="KW-0234">DNA repair</keyword>
<dbReference type="InterPro" id="IPR001497">
    <property type="entry name" value="MethylDNA_cys_MeTrfase_AS"/>
</dbReference>
<feature type="domain" description="Methylated-DNA-[protein]-cysteine S-methyltransferase DNA binding" evidence="9">
    <location>
        <begin position="80"/>
        <end position="159"/>
    </location>
</feature>
<proteinExistence type="inferred from homology"/>
<dbReference type="EMBL" id="JAYGGQ010000014">
    <property type="protein sequence ID" value="MEA5456353.1"/>
    <property type="molecule type" value="Genomic_DNA"/>
</dbReference>
<evidence type="ECO:0000256" key="4">
    <source>
        <dbReference type="ARBA" id="ARBA00022679"/>
    </source>
</evidence>
<dbReference type="EC" id="2.1.1.63" evidence="8"/>
<name>A0ABU5T9U1_9MICC</name>
<comment type="function">
    <text evidence="8">Involved in the cellular defense against the biological effects of O6-methylguanine (O6-MeG) and O4-methylthymine (O4-MeT) in DNA. Repairs the methylated nucleobase in DNA by stoichiometrically transferring the methyl group to a cysteine residue in the enzyme. This is a suicide reaction: the enzyme is irreversibly inactivated.</text>
</comment>
<dbReference type="NCBIfam" id="TIGR00589">
    <property type="entry name" value="ogt"/>
    <property type="match status" value="1"/>
</dbReference>
<comment type="miscellaneous">
    <text evidence="8">This enzyme catalyzes only one turnover and therefore is not strictly catalytic. According to one definition, an enzyme is a biocatalyst that acts repeatedly and over many reaction cycles.</text>
</comment>
<dbReference type="SUPFAM" id="SSF46767">
    <property type="entry name" value="Methylated DNA-protein cysteine methyltransferase, C-terminal domain"/>
    <property type="match status" value="1"/>
</dbReference>
<organism evidence="11 12">
    <name type="scientific">Sinomonas terricola</name>
    <dbReference type="NCBI Taxonomy" id="3110330"/>
    <lineage>
        <taxon>Bacteria</taxon>
        <taxon>Bacillati</taxon>
        <taxon>Actinomycetota</taxon>
        <taxon>Actinomycetes</taxon>
        <taxon>Micrococcales</taxon>
        <taxon>Micrococcaceae</taxon>
        <taxon>Sinomonas</taxon>
    </lineage>
</organism>